<dbReference type="Proteomes" id="UP000682204">
    <property type="component" value="Chromosome"/>
</dbReference>
<name>A0ACD1DT06_9BACT</name>
<accession>A0ACD1DT06</accession>
<organism evidence="1 2">
    <name type="scientific">Aminirod propionatiphilus</name>
    <dbReference type="NCBI Taxonomy" id="3415223"/>
    <lineage>
        <taxon>Bacteria</taxon>
        <taxon>Thermotogati</taxon>
        <taxon>Synergistota</taxon>
        <taxon>Synergistia</taxon>
        <taxon>Synergistales</taxon>
        <taxon>Aminiphilaceae</taxon>
        <taxon>Aminirod</taxon>
    </lineage>
</organism>
<gene>
    <name evidence="1" type="ORF">KIH16_08500</name>
</gene>
<reference evidence="1" key="1">
    <citation type="submission" date="2021-05" db="EMBL/GenBank/DDBJ databases">
        <title>An isolated secondary fermenter in methanogenic hydrocarbon-degrading communities.</title>
        <authorList>
            <person name="Liu Y.-F."/>
            <person name="Liu Z.-l."/>
        </authorList>
    </citation>
    <scope>NUCLEOTIDE SEQUENCE</scope>
    <source>
        <strain evidence="1">L-13</strain>
    </source>
</reference>
<sequence>MDRKQDLFEHIDAMASELTALSDFIFDHPEKGLEEHQACALLTDFLAREGFDVERGLVGMDTAFRASFDNRSGDGKGPSIGLLCEYDALEDLGHACGHHMQGPAIVGAASALKALCGDRPFRLVVYGTPAEETVGGKILMKERGCFQDIDVALMMHGSPTTTTDVRCLALISYEVTFLGRSAHAAIAPEKGRSALDALLLACQGIEFLREHVRDETRLHYTILDAGGPSNVIPARAKGEFSLRSYSTDYVDSVAKRVRDLFRGAALMAGVTCEIEEKPRYQAKIPVLALNELLMDNARRLEAPTLRPPREKTGSTDFGNVMYDLPGSCIRVAFVDEKASPHSEDYLRAGKSPEAHRCVLLGAKILAATCWDLVEREETLKAIQGEFGERKEELSRV</sequence>
<evidence type="ECO:0000313" key="2">
    <source>
        <dbReference type="Proteomes" id="UP000682204"/>
    </source>
</evidence>
<evidence type="ECO:0000313" key="1">
    <source>
        <dbReference type="EMBL" id="QVL35246.1"/>
    </source>
</evidence>
<keyword evidence="2" id="KW-1185">Reference proteome</keyword>
<proteinExistence type="predicted"/>
<dbReference type="EMBL" id="CP074691">
    <property type="protein sequence ID" value="QVL35246.1"/>
    <property type="molecule type" value="Genomic_DNA"/>
</dbReference>
<protein>
    <submittedName>
        <fullName evidence="1">M20 family metallopeptidase</fullName>
    </submittedName>
</protein>